<dbReference type="WBParaSite" id="ALUE_0000773101-mRNA-1">
    <property type="protein sequence ID" value="ALUE_0000773101-mRNA-1"/>
    <property type="gene ID" value="ALUE_0000773101"/>
</dbReference>
<sequence>MGASGRDMSICLFGLYGLLHVMFGVPATLSSRTMAMHVPHCVLRCKDAHMLEMENEWSMDFAFPLLSLLKATGSEVAAYNRAKEICRSNELLGACLDSCNSSMERTILRMGLTPWRDICSNLQELREQFPCWRSNVQNLSTTCRVQSLELRDSFEFLTRNDSVSATQKICINLDKLSACSVKQYGLYCGAESEKFIERLFSISREAINSMMKMKYAILPTACSIGPLRRDVYSSELFTLNGASRAYSLFLLLLILYSLSLNLTLYHVPKGGRKIHR</sequence>
<keyword evidence="2" id="KW-0732">Signal</keyword>
<name>A0A9J2PDE7_ASCLU</name>
<feature type="signal peptide" evidence="2">
    <location>
        <begin position="1"/>
        <end position="30"/>
    </location>
</feature>
<reference evidence="4" key="1">
    <citation type="submission" date="2023-03" db="UniProtKB">
        <authorList>
            <consortium name="WormBaseParasite"/>
        </authorList>
    </citation>
    <scope>IDENTIFICATION</scope>
</reference>
<organism evidence="3 4">
    <name type="scientific">Ascaris lumbricoides</name>
    <name type="common">Giant roundworm</name>
    <dbReference type="NCBI Taxonomy" id="6252"/>
    <lineage>
        <taxon>Eukaryota</taxon>
        <taxon>Metazoa</taxon>
        <taxon>Ecdysozoa</taxon>
        <taxon>Nematoda</taxon>
        <taxon>Chromadorea</taxon>
        <taxon>Rhabditida</taxon>
        <taxon>Spirurina</taxon>
        <taxon>Ascaridomorpha</taxon>
        <taxon>Ascaridoidea</taxon>
        <taxon>Ascarididae</taxon>
        <taxon>Ascaris</taxon>
    </lineage>
</organism>
<dbReference type="AlphaFoldDB" id="A0A9J2PDE7"/>
<keyword evidence="1" id="KW-0812">Transmembrane</keyword>
<feature type="chain" id="PRO_5039890724" evidence="2">
    <location>
        <begin position="31"/>
        <end position="276"/>
    </location>
</feature>
<evidence type="ECO:0000313" key="4">
    <source>
        <dbReference type="WBParaSite" id="ALUE_0000773101-mRNA-1"/>
    </source>
</evidence>
<keyword evidence="1" id="KW-0472">Membrane</keyword>
<dbReference type="Proteomes" id="UP000036681">
    <property type="component" value="Unplaced"/>
</dbReference>
<proteinExistence type="predicted"/>
<evidence type="ECO:0000313" key="3">
    <source>
        <dbReference type="Proteomes" id="UP000036681"/>
    </source>
</evidence>
<accession>A0A9J2PDE7</accession>
<evidence type="ECO:0000256" key="2">
    <source>
        <dbReference type="SAM" id="SignalP"/>
    </source>
</evidence>
<evidence type="ECO:0000256" key="1">
    <source>
        <dbReference type="SAM" id="Phobius"/>
    </source>
</evidence>
<keyword evidence="1" id="KW-1133">Transmembrane helix</keyword>
<protein>
    <submittedName>
        <fullName evidence="4">Chondroitin proteoglycan 4 domain-containing protein</fullName>
    </submittedName>
</protein>
<keyword evidence="3" id="KW-1185">Reference proteome</keyword>
<feature type="transmembrane region" description="Helical" evidence="1">
    <location>
        <begin position="245"/>
        <end position="267"/>
    </location>
</feature>